<reference evidence="5" key="1">
    <citation type="journal article" date="2023" name="bioRxiv">
        <title>Improved chromosome-level genome assembly for marigold (Tagetes erecta).</title>
        <authorList>
            <person name="Jiang F."/>
            <person name="Yuan L."/>
            <person name="Wang S."/>
            <person name="Wang H."/>
            <person name="Xu D."/>
            <person name="Wang A."/>
            <person name="Fan W."/>
        </authorList>
    </citation>
    <scope>NUCLEOTIDE SEQUENCE</scope>
    <source>
        <strain evidence="5">WSJ</strain>
        <tissue evidence="5">Leaf</tissue>
    </source>
</reference>
<keyword evidence="2" id="KW-0430">Lectin</keyword>
<dbReference type="Pfam" id="PF00139">
    <property type="entry name" value="Lectin_legB"/>
    <property type="match status" value="1"/>
</dbReference>
<evidence type="ECO:0000313" key="6">
    <source>
        <dbReference type="Proteomes" id="UP001229421"/>
    </source>
</evidence>
<dbReference type="PROSITE" id="PS00307">
    <property type="entry name" value="LECTIN_LEGUME_BETA"/>
    <property type="match status" value="1"/>
</dbReference>
<comment type="caution">
    <text evidence="5">The sequence shown here is derived from an EMBL/GenBank/DDBJ whole genome shotgun (WGS) entry which is preliminary data.</text>
</comment>
<dbReference type="Gene3D" id="1.10.510.10">
    <property type="entry name" value="Transferase(Phosphotransferase) domain 1"/>
    <property type="match status" value="1"/>
</dbReference>
<name>A0AAD8K8E5_TARER</name>
<dbReference type="InterPro" id="IPR019825">
    <property type="entry name" value="Lectin_legB_Mn/Ca_BS"/>
</dbReference>
<dbReference type="PANTHER" id="PTHR32401">
    <property type="entry name" value="CONCANAVALIN A-LIKE LECTIN FAMILY PROTEIN"/>
    <property type="match status" value="1"/>
</dbReference>
<keyword evidence="6" id="KW-1185">Reference proteome</keyword>
<evidence type="ECO:0000256" key="1">
    <source>
        <dbReference type="ARBA" id="ARBA00007606"/>
    </source>
</evidence>
<dbReference type="PANTHER" id="PTHR32401:SF49">
    <property type="entry name" value="OS10G0129200 PROTEIN"/>
    <property type="match status" value="1"/>
</dbReference>
<keyword evidence="3" id="KW-0732">Signal</keyword>
<evidence type="ECO:0000256" key="2">
    <source>
        <dbReference type="ARBA" id="ARBA00022734"/>
    </source>
</evidence>
<dbReference type="InterPro" id="IPR000985">
    <property type="entry name" value="Lectin_LegA_CS"/>
</dbReference>
<dbReference type="InterPro" id="IPR050258">
    <property type="entry name" value="Leguminous_Lectin"/>
</dbReference>
<evidence type="ECO:0000259" key="4">
    <source>
        <dbReference type="Pfam" id="PF00139"/>
    </source>
</evidence>
<accession>A0AAD8K8E5</accession>
<feature type="signal peptide" evidence="3">
    <location>
        <begin position="1"/>
        <end position="17"/>
    </location>
</feature>
<dbReference type="Gene3D" id="2.60.120.200">
    <property type="match status" value="1"/>
</dbReference>
<dbReference type="AlphaFoldDB" id="A0AAD8K8E5"/>
<dbReference type="SUPFAM" id="SSF49899">
    <property type="entry name" value="Concanavalin A-like lectins/glucanases"/>
    <property type="match status" value="1"/>
</dbReference>
<dbReference type="InterPro" id="IPR013320">
    <property type="entry name" value="ConA-like_dom_sf"/>
</dbReference>
<feature type="chain" id="PRO_5042109649" description="Legume lectin domain-containing protein" evidence="3">
    <location>
        <begin position="18"/>
        <end position="369"/>
    </location>
</feature>
<evidence type="ECO:0000256" key="3">
    <source>
        <dbReference type="SAM" id="SignalP"/>
    </source>
</evidence>
<organism evidence="5 6">
    <name type="scientific">Tagetes erecta</name>
    <name type="common">African marigold</name>
    <dbReference type="NCBI Taxonomy" id="13708"/>
    <lineage>
        <taxon>Eukaryota</taxon>
        <taxon>Viridiplantae</taxon>
        <taxon>Streptophyta</taxon>
        <taxon>Embryophyta</taxon>
        <taxon>Tracheophyta</taxon>
        <taxon>Spermatophyta</taxon>
        <taxon>Magnoliopsida</taxon>
        <taxon>eudicotyledons</taxon>
        <taxon>Gunneridae</taxon>
        <taxon>Pentapetalae</taxon>
        <taxon>asterids</taxon>
        <taxon>campanulids</taxon>
        <taxon>Asterales</taxon>
        <taxon>Asteraceae</taxon>
        <taxon>Asteroideae</taxon>
        <taxon>Heliantheae alliance</taxon>
        <taxon>Tageteae</taxon>
        <taxon>Tagetes</taxon>
    </lineage>
</organism>
<gene>
    <name evidence="5" type="ORF">QVD17_27408</name>
</gene>
<dbReference type="CDD" id="cd06899">
    <property type="entry name" value="lectin_legume_LecRK_Arcelin_ConA"/>
    <property type="match status" value="1"/>
</dbReference>
<protein>
    <recommendedName>
        <fullName evidence="4">Legume lectin domain-containing protein</fullName>
    </recommendedName>
</protein>
<comment type="similarity">
    <text evidence="1">Belongs to the leguminous lectin family.</text>
</comment>
<dbReference type="Proteomes" id="UP001229421">
    <property type="component" value="Unassembled WGS sequence"/>
</dbReference>
<feature type="domain" description="Legume lectin" evidence="4">
    <location>
        <begin position="18"/>
        <end position="250"/>
    </location>
</feature>
<dbReference type="PROSITE" id="PS00308">
    <property type="entry name" value="LECTIN_LEGUME_ALPHA"/>
    <property type="match status" value="1"/>
</dbReference>
<dbReference type="GO" id="GO:0030246">
    <property type="term" value="F:carbohydrate binding"/>
    <property type="evidence" value="ECO:0007669"/>
    <property type="project" value="UniProtKB-KW"/>
</dbReference>
<evidence type="ECO:0000313" key="5">
    <source>
        <dbReference type="EMBL" id="KAK1418265.1"/>
    </source>
</evidence>
<dbReference type="EMBL" id="JAUHHV010000007">
    <property type="protein sequence ID" value="KAK1418265.1"/>
    <property type="molecule type" value="Genomic_DNA"/>
</dbReference>
<sequence>MAISIYFLLFLIPEVASITFDMTNITQQNQNQIVTSGVASLTAAGIQLTDERLGAAGRATYNRSLHLWDKSSTELASFSTNFSFVIEPRVFYGDGFTFFLAADNSVITEASALGLPIDNITFANTDPVVAVEFDTYWNGGVDPENISGLHVGIDVNSVFSSKYKQWSINITEGANCQAQIKYDSMLKNLTVSVTDTEYGVIGLDYIIDFRRLLPEWVIFGFTASTGGWSEKVTVTSWTFNSSSIQVNEMEAQPLKEKNKTTGLTVGLITGPLVVLTFLAILLDAVDPHLETNFEEEEFKRLAIVGLWCVHPNAEHRPSMTQVYHVLNSDASLPIPPSRTLVPSYMTSPSTSLTGHISSNQTTITSLVGR</sequence>
<dbReference type="InterPro" id="IPR001220">
    <property type="entry name" value="Legume_lectin_dom"/>
</dbReference>
<proteinExistence type="inferred from homology"/>